<sequence length="131" mass="14900">MGKEAVNDLFENAVKGRLYKVADAYENNPMIQNKKGHTALHLESALGNAALCHCLAWKNPKLVAFRNNQSETLLFLASLHRKKAAFLCLHFFNQEKDGKTSSRKHNGDNFFTLPYLENTLVCNINFPQDYL</sequence>
<dbReference type="AlphaFoldDB" id="A0A067D1U8"/>
<name>A0A067D1U8_CITSI</name>
<accession>A0A067D1U8</accession>
<dbReference type="SUPFAM" id="SSF48403">
    <property type="entry name" value="Ankyrin repeat"/>
    <property type="match status" value="1"/>
</dbReference>
<protein>
    <submittedName>
        <fullName evidence="1">Uncharacterized protein</fullName>
    </submittedName>
</protein>
<reference evidence="1 2" key="1">
    <citation type="submission" date="2014-04" db="EMBL/GenBank/DDBJ databases">
        <authorList>
            <consortium name="International Citrus Genome Consortium"/>
            <person name="Gmitter F."/>
            <person name="Chen C."/>
            <person name="Farmerie W."/>
            <person name="Harkins T."/>
            <person name="Desany B."/>
            <person name="Mohiuddin M."/>
            <person name="Kodira C."/>
            <person name="Borodovsky M."/>
            <person name="Lomsadze A."/>
            <person name="Burns P."/>
            <person name="Jenkins J."/>
            <person name="Prochnik S."/>
            <person name="Shu S."/>
            <person name="Chapman J."/>
            <person name="Pitluck S."/>
            <person name="Schmutz J."/>
            <person name="Rokhsar D."/>
        </authorList>
    </citation>
    <scope>NUCLEOTIDE SEQUENCE</scope>
</reference>
<evidence type="ECO:0000313" key="2">
    <source>
        <dbReference type="Proteomes" id="UP000027120"/>
    </source>
</evidence>
<dbReference type="InterPro" id="IPR036770">
    <property type="entry name" value="Ankyrin_rpt-contain_sf"/>
</dbReference>
<dbReference type="EMBL" id="KK793295">
    <property type="protein sequence ID" value="KDO36743.1"/>
    <property type="molecule type" value="Genomic_DNA"/>
</dbReference>
<evidence type="ECO:0000313" key="1">
    <source>
        <dbReference type="EMBL" id="KDO36743.1"/>
    </source>
</evidence>
<gene>
    <name evidence="1" type="ORF">CISIN_1g046232mg</name>
</gene>
<dbReference type="Gene3D" id="1.25.40.20">
    <property type="entry name" value="Ankyrin repeat-containing domain"/>
    <property type="match status" value="1"/>
</dbReference>
<organism evidence="1 2">
    <name type="scientific">Citrus sinensis</name>
    <name type="common">Sweet orange</name>
    <name type="synonym">Citrus aurantium var. sinensis</name>
    <dbReference type="NCBI Taxonomy" id="2711"/>
    <lineage>
        <taxon>Eukaryota</taxon>
        <taxon>Viridiplantae</taxon>
        <taxon>Streptophyta</taxon>
        <taxon>Embryophyta</taxon>
        <taxon>Tracheophyta</taxon>
        <taxon>Spermatophyta</taxon>
        <taxon>Magnoliopsida</taxon>
        <taxon>eudicotyledons</taxon>
        <taxon>Gunneridae</taxon>
        <taxon>Pentapetalae</taxon>
        <taxon>rosids</taxon>
        <taxon>malvids</taxon>
        <taxon>Sapindales</taxon>
        <taxon>Rutaceae</taxon>
        <taxon>Aurantioideae</taxon>
        <taxon>Citrus</taxon>
    </lineage>
</organism>
<dbReference type="SMR" id="A0A067D1U8"/>
<keyword evidence="2" id="KW-1185">Reference proteome</keyword>
<dbReference type="STRING" id="2711.A0A067D1U8"/>
<dbReference type="Proteomes" id="UP000027120">
    <property type="component" value="Unassembled WGS sequence"/>
</dbReference>
<proteinExistence type="predicted"/>